<gene>
    <name evidence="5" type="ORF">AMS68_002669</name>
</gene>
<protein>
    <recommendedName>
        <fullName evidence="4">Glycosyl transferase family 25 domain-containing protein</fullName>
    </recommendedName>
</protein>
<organism evidence="5 6">
    <name type="scientific">Peltaster fructicola</name>
    <dbReference type="NCBI Taxonomy" id="286661"/>
    <lineage>
        <taxon>Eukaryota</taxon>
        <taxon>Fungi</taxon>
        <taxon>Dikarya</taxon>
        <taxon>Ascomycota</taxon>
        <taxon>Pezizomycotina</taxon>
        <taxon>Dothideomycetes</taxon>
        <taxon>Dothideomycetes incertae sedis</taxon>
        <taxon>Peltaster</taxon>
    </lineage>
</organism>
<keyword evidence="6" id="KW-1185">Reference proteome</keyword>
<evidence type="ECO:0000313" key="6">
    <source>
        <dbReference type="Proteomes" id="UP000503462"/>
    </source>
</evidence>
<feature type="domain" description="Glycosyl transferase family 25" evidence="4">
    <location>
        <begin position="55"/>
        <end position="157"/>
    </location>
</feature>
<dbReference type="InterPro" id="IPR050757">
    <property type="entry name" value="Collagen_mod_GT25"/>
</dbReference>
<dbReference type="AlphaFoldDB" id="A0A6H0XQV5"/>
<evidence type="ECO:0000256" key="3">
    <source>
        <dbReference type="ARBA" id="ARBA00022679"/>
    </source>
</evidence>
<dbReference type="GO" id="GO:0016740">
    <property type="term" value="F:transferase activity"/>
    <property type="evidence" value="ECO:0007669"/>
    <property type="project" value="UniProtKB-KW"/>
</dbReference>
<evidence type="ECO:0000256" key="1">
    <source>
        <dbReference type="ARBA" id="ARBA00006721"/>
    </source>
</evidence>
<dbReference type="EMBL" id="CP051140">
    <property type="protein sequence ID" value="QIW97151.1"/>
    <property type="molecule type" value="Genomic_DNA"/>
</dbReference>
<evidence type="ECO:0000259" key="4">
    <source>
        <dbReference type="Pfam" id="PF01755"/>
    </source>
</evidence>
<dbReference type="OrthoDB" id="47375at2759"/>
<dbReference type="InterPro" id="IPR002654">
    <property type="entry name" value="Glyco_trans_25"/>
</dbReference>
<comment type="similarity">
    <text evidence="1">Belongs to the glycosyltransferase 25 family.</text>
</comment>
<dbReference type="Pfam" id="PF01755">
    <property type="entry name" value="Glyco_transf_25"/>
    <property type="match status" value="1"/>
</dbReference>
<proteinExistence type="inferred from homology"/>
<reference evidence="5 6" key="1">
    <citation type="journal article" date="2016" name="Sci. Rep.">
        <title>Peltaster fructicola genome reveals evolution from an invasive phytopathogen to an ectophytic parasite.</title>
        <authorList>
            <person name="Xu C."/>
            <person name="Chen H."/>
            <person name="Gleason M.L."/>
            <person name="Xu J.R."/>
            <person name="Liu H."/>
            <person name="Zhang R."/>
            <person name="Sun G."/>
        </authorList>
    </citation>
    <scope>NUCLEOTIDE SEQUENCE [LARGE SCALE GENOMIC DNA]</scope>
    <source>
        <strain evidence="5 6">LNHT1506</strain>
    </source>
</reference>
<dbReference type="PANTHER" id="PTHR10730:SF53">
    <property type="entry name" value="GLYCOSYLTRANSFERASE 25 FAMILY MEMBER"/>
    <property type="match status" value="1"/>
</dbReference>
<evidence type="ECO:0000256" key="2">
    <source>
        <dbReference type="ARBA" id="ARBA00022676"/>
    </source>
</evidence>
<accession>A0A6H0XQV5</accession>
<dbReference type="Proteomes" id="UP000503462">
    <property type="component" value="Chromosome 2"/>
</dbReference>
<name>A0A6H0XQV5_9PEZI</name>
<sequence length="392" mass="43539">MPSLPISRRTIVLLVFATVISLLIVFNIDTGRSYLATINGQGSLKNIKNSTLGFQQIFVVNLKSRTDRRDGMALAASYTGLDLTFTEAVTEVSEKALPPSGSEQSMSKGAFGDWRSHLNIARRMVEENIQTALIMEDDVDWDIRIHEQLMEFAQASQLLLQPTLGTKDEFLDPTYHGDLGDLNPKTFYVGEQKVTPPTTSPYGDVDKWDMLWLGHCGATIPTGKDDSKTPLARAVVLNDNTVPEKQHINLEISSPAYRDDYPAHSRVVFRTGGNVCTLAYALTNAGARRLLYELGVQALQGAIDTELDSWCRGRSGRSMHTCLTVGPQYFQHHRPAGRWGSMSDIGDMPTHYNDFAFTTNIRWSTRVNLPKLVSGDTNYTDMFRDGEPATGL</sequence>
<dbReference type="PANTHER" id="PTHR10730">
    <property type="entry name" value="PROCOLLAGEN-LYSINE,2-OXOGLUTARATE 5-DIOXYGENASE/GLYCOSYLTRANSFERASE 25 FAMILY MEMBER"/>
    <property type="match status" value="1"/>
</dbReference>
<keyword evidence="2" id="KW-0328">Glycosyltransferase</keyword>
<dbReference type="CDD" id="cd06532">
    <property type="entry name" value="Glyco_transf_25"/>
    <property type="match status" value="1"/>
</dbReference>
<evidence type="ECO:0000313" key="5">
    <source>
        <dbReference type="EMBL" id="QIW97151.1"/>
    </source>
</evidence>
<keyword evidence="3" id="KW-0808">Transferase</keyword>